<dbReference type="InterPro" id="IPR003347">
    <property type="entry name" value="JmjC_dom"/>
</dbReference>
<gene>
    <name evidence="4" type="ORF">N0F65_011408</name>
</gene>
<dbReference type="Proteomes" id="UP001146120">
    <property type="component" value="Unassembled WGS sequence"/>
</dbReference>
<dbReference type="GO" id="GO:0032454">
    <property type="term" value="F:histone H3K9 demethylase activity"/>
    <property type="evidence" value="ECO:0007669"/>
    <property type="project" value="TreeGrafter"/>
</dbReference>
<dbReference type="GO" id="GO:0051864">
    <property type="term" value="F:histone H3K36 demethylase activity"/>
    <property type="evidence" value="ECO:0007669"/>
    <property type="project" value="TreeGrafter"/>
</dbReference>
<evidence type="ECO:0000313" key="5">
    <source>
        <dbReference type="Proteomes" id="UP001146120"/>
    </source>
</evidence>
<feature type="domain" description="JmjN" evidence="2">
    <location>
        <begin position="22"/>
        <end position="64"/>
    </location>
</feature>
<feature type="compositionally biased region" description="Low complexity" evidence="1">
    <location>
        <begin position="541"/>
        <end position="555"/>
    </location>
</feature>
<feature type="compositionally biased region" description="Acidic residues" evidence="1">
    <location>
        <begin position="560"/>
        <end position="575"/>
    </location>
</feature>
<evidence type="ECO:0000313" key="4">
    <source>
        <dbReference type="EMBL" id="DBA03507.1"/>
    </source>
</evidence>
<dbReference type="InterPro" id="IPR003349">
    <property type="entry name" value="JmjN"/>
</dbReference>
<dbReference type="PANTHER" id="PTHR10694">
    <property type="entry name" value="LYSINE-SPECIFIC DEMETHYLASE"/>
    <property type="match status" value="1"/>
</dbReference>
<dbReference type="SMART" id="SM00545">
    <property type="entry name" value="JmjN"/>
    <property type="match status" value="1"/>
</dbReference>
<dbReference type="PROSITE" id="PS51183">
    <property type="entry name" value="JMJN"/>
    <property type="match status" value="1"/>
</dbReference>
<dbReference type="EMBL" id="DAKRPA010000018">
    <property type="protein sequence ID" value="DBA03507.1"/>
    <property type="molecule type" value="Genomic_DNA"/>
</dbReference>
<feature type="compositionally biased region" description="Gly residues" evidence="1">
    <location>
        <begin position="1377"/>
        <end position="1390"/>
    </location>
</feature>
<comment type="caution">
    <text evidence="4">The sequence shown here is derived from an EMBL/GenBank/DDBJ whole genome shotgun (WGS) entry which is preliminary data.</text>
</comment>
<dbReference type="GO" id="GO:0000785">
    <property type="term" value="C:chromatin"/>
    <property type="evidence" value="ECO:0007669"/>
    <property type="project" value="TreeGrafter"/>
</dbReference>
<dbReference type="SMART" id="SM00558">
    <property type="entry name" value="JmjC"/>
    <property type="match status" value="1"/>
</dbReference>
<dbReference type="SUPFAM" id="SSF51197">
    <property type="entry name" value="Clavaminate synthase-like"/>
    <property type="match status" value="1"/>
</dbReference>
<dbReference type="GO" id="GO:0005634">
    <property type="term" value="C:nucleus"/>
    <property type="evidence" value="ECO:0007669"/>
    <property type="project" value="TreeGrafter"/>
</dbReference>
<evidence type="ECO:0000256" key="1">
    <source>
        <dbReference type="SAM" id="MobiDB-lite"/>
    </source>
</evidence>
<feature type="region of interest" description="Disordered" evidence="1">
    <location>
        <begin position="994"/>
        <end position="1055"/>
    </location>
</feature>
<sequence>MAPATATATVTATATTATTDACPVLRPTPEEFASFPKYIREVVEPQCAHVGVCKVVPPAGWFTREYASLDCMVQKPVSQHVAGKKGVFRVDLVERKSMAVDEFKALAAASDCSAPAPGSSLEEIERQFWKSLRQTMDAPTYGADIVGSLFPTHDACAWNLNSLNTILRRIDLAGITRPMLYFGMWRAMFAFHKEDMDLYSINYLHTGRPKFWYTIPASAATKFERAALAMFPGMDDTCSQFLRHKTCMISPARLKEYDVPFTRVLQEPGEFVITFPACYHGGFNLGFNIAEAVNFASLKWIPFGLEAKICKCTPDSVQIDMDELLVRIFSVVDDESLDSNAWIFSCKCGKYSSSVEPGNWTEATIADVNGKFVRLHYKGCSTDSDEWLPVLKRATLVEGAAALTMTFMEELDPQQYQQHGNAVGAGMNPTSARGRGLSNSASTPNVGIASSPAAALAPMLPMTRQRLDPMPKSAGLTKKRPSSGFIRSQGSGDPIIATNNSPSALRDVIVSKRNRAMSIVTQSKANVSAVTPKRNSTGTPLQHLKTQQRLQLKQQQIEDRQDEPDEASEVDDDESDRAYGFEIDIDGGETQESVGAVVYEDDGKVYHGVIDRRGLTPHVTFTTSEMPPSEVKKQPQRTASGVAFGPSQPVCCGFCSSTNLIWRLKCSFCGSSRMNDAPRFKYLVKMILSVEPNITAEEMAKRLLDFARFDRVAMRAEQRFKQASLVRAKAAITMMSRTIQAQRQQVKRMIFGAWKRTNSVGAQHDKVMLRLIAMKDIQVKRKRKQLVFTVWHGHINRIIEERSQRYAIASRRNDLVRLRKMMSNWQVYMRIRLKEKMIDMKNHYETERRETPNEVLEEMDKLKENLVETRRLVVDATNTIIELLQLSLHRADHDVQKTLQLKAMYPTTIGEFFDAVHGQETLDALTSGHVATTGDYGVDDANDEHIIRKAFEQTREKVEKAQPYETLVFWFNFQRRRAADTLYLAAESAAAAAAASPNVGPSLQNSSFRSRQLTPGMNSRQASSSQLVTREPSSAQVMVQRQASSAQLRPNVKLRKDKKKEFKEIKGLQDLRMSISSPTTMLKLLCHMSTEAQAEYETIRGAEAAASTSAPPSESTASAAPSTALSAVGQLHLKTYFKVVHRALNLPPDVVTKDSFTLNDFDSLYAFASYLLLFHPNYVAPGQLLSARYHLSYNFLLPQWERVQKQLVDHNFDPLAQQQYHIFLAKVKRVHKQFLRFLDISRYTNHIARAHQEVVLRDTYNDFTRRVLGKDSNVSIALEKETLASWVALPRAKLATLCAGIDEFDAIEHVFKDNVLDLVKIFRTYGSAAGGKGILEQEFLKVMTKAGMTDKKKMLRSELQIIYQQSRAPPPATAGSTGSGNGANGGGNAGNGNDSDSEDDGEDHGASPNEFFEALVRVAHHMMQKRGTGVPGGPTTLLDHVVELFTDRLLPLTKKFQEQGLTFKKQMVHPEVQMLCKAQEKKLKRVFTQYSNRHRNAASRGKLMDLSDFEALLKDRRLVDALFSHNKIRQLASFVQQDGDLTAASTAGDTENEFVYSEFVEALAAIAVFRNANPYIPFAKKLETFFDENFG</sequence>
<feature type="compositionally biased region" description="Polar residues" evidence="1">
    <location>
        <begin position="999"/>
        <end position="1048"/>
    </location>
</feature>
<evidence type="ECO:0000259" key="2">
    <source>
        <dbReference type="PROSITE" id="PS51183"/>
    </source>
</evidence>
<feature type="region of interest" description="Disordered" evidence="1">
    <location>
        <begin position="523"/>
        <end position="577"/>
    </location>
</feature>
<keyword evidence="5" id="KW-1185">Reference proteome</keyword>
<accession>A0AAV2ZDX8</accession>
<feature type="domain" description="JmjC" evidence="3">
    <location>
        <begin position="155"/>
        <end position="312"/>
    </location>
</feature>
<dbReference type="GO" id="GO:0010468">
    <property type="term" value="P:regulation of gene expression"/>
    <property type="evidence" value="ECO:0007669"/>
    <property type="project" value="TreeGrafter"/>
</dbReference>
<feature type="compositionally biased region" description="Polar residues" evidence="1">
    <location>
        <begin position="523"/>
        <end position="540"/>
    </location>
</feature>
<proteinExistence type="predicted"/>
<dbReference type="Gene3D" id="2.60.120.650">
    <property type="entry name" value="Cupin"/>
    <property type="match status" value="1"/>
</dbReference>
<reference evidence="4" key="1">
    <citation type="submission" date="2022-11" db="EMBL/GenBank/DDBJ databases">
        <authorList>
            <person name="Morgan W.R."/>
            <person name="Tartar A."/>
        </authorList>
    </citation>
    <scope>NUCLEOTIDE SEQUENCE</scope>
    <source>
        <strain evidence="4">ARSEF 373</strain>
    </source>
</reference>
<feature type="compositionally biased region" description="Polar residues" evidence="1">
    <location>
        <begin position="485"/>
        <end position="499"/>
    </location>
</feature>
<organism evidence="4 5">
    <name type="scientific">Lagenidium giganteum</name>
    <dbReference type="NCBI Taxonomy" id="4803"/>
    <lineage>
        <taxon>Eukaryota</taxon>
        <taxon>Sar</taxon>
        <taxon>Stramenopiles</taxon>
        <taxon>Oomycota</taxon>
        <taxon>Peronosporomycetes</taxon>
        <taxon>Pythiales</taxon>
        <taxon>Pythiaceae</taxon>
    </lineage>
</organism>
<dbReference type="PROSITE" id="PS51184">
    <property type="entry name" value="JMJC"/>
    <property type="match status" value="1"/>
</dbReference>
<dbReference type="Pfam" id="PF02375">
    <property type="entry name" value="JmjN"/>
    <property type="match status" value="1"/>
</dbReference>
<evidence type="ECO:0000259" key="3">
    <source>
        <dbReference type="PROSITE" id="PS51184"/>
    </source>
</evidence>
<protein>
    <submittedName>
        <fullName evidence="4">Uncharacterized protein</fullName>
    </submittedName>
</protein>
<feature type="region of interest" description="Disordered" evidence="1">
    <location>
        <begin position="420"/>
        <end position="446"/>
    </location>
</feature>
<feature type="region of interest" description="Disordered" evidence="1">
    <location>
        <begin position="1366"/>
        <end position="1407"/>
    </location>
</feature>
<name>A0AAV2ZDX8_9STRA</name>
<dbReference type="PANTHER" id="PTHR10694:SF7">
    <property type="entry name" value="[HISTONE H3]-TRIMETHYL-L-LYSINE(9) DEMETHYLASE"/>
    <property type="match status" value="1"/>
</dbReference>
<reference evidence="4" key="2">
    <citation type="journal article" date="2023" name="Microbiol Resour">
        <title>Decontamination and Annotation of the Draft Genome Sequence of the Oomycete Lagenidium giganteum ARSEF 373.</title>
        <authorList>
            <person name="Morgan W.R."/>
            <person name="Tartar A."/>
        </authorList>
    </citation>
    <scope>NUCLEOTIDE SEQUENCE</scope>
    <source>
        <strain evidence="4">ARSEF 373</strain>
    </source>
</reference>
<dbReference type="Pfam" id="PF02373">
    <property type="entry name" value="JmjC"/>
    <property type="match status" value="1"/>
</dbReference>
<feature type="region of interest" description="Disordered" evidence="1">
    <location>
        <begin position="469"/>
        <end position="499"/>
    </location>
</feature>